<evidence type="ECO:0000313" key="2">
    <source>
        <dbReference type="Proteomes" id="UP001497623"/>
    </source>
</evidence>
<reference evidence="1 2" key="1">
    <citation type="submission" date="2024-05" db="EMBL/GenBank/DDBJ databases">
        <authorList>
            <person name="Wallberg A."/>
        </authorList>
    </citation>
    <scope>NUCLEOTIDE SEQUENCE [LARGE SCALE GENOMIC DNA]</scope>
</reference>
<dbReference type="Proteomes" id="UP001497623">
    <property type="component" value="Unassembled WGS sequence"/>
</dbReference>
<dbReference type="EMBL" id="CAXKWB010012585">
    <property type="protein sequence ID" value="CAL4105017.1"/>
    <property type="molecule type" value="Genomic_DNA"/>
</dbReference>
<gene>
    <name evidence="1" type="ORF">MNOR_LOCUS17930</name>
</gene>
<dbReference type="AlphaFoldDB" id="A0AAV2QWE7"/>
<evidence type="ECO:0000313" key="1">
    <source>
        <dbReference type="EMBL" id="CAL4105017.1"/>
    </source>
</evidence>
<accession>A0AAV2QWE7</accession>
<sequence>MPRIRETRVNHEAYNKFKKWMSDTNPEPEEILVAMSKVSITEQDSSPNVLIGLATLNHMATLVPRVIIDDHWEDVLYLVIQYIEKLARISTYDIYIAKSLKSYIFDILCSSSTCPYPYLRLEIIMLINQIDIHYKYKQYGLAKLAEGFVKTMSDFIIGVLEIQTGNYFIQSISDFMVRLDNEGHLSSIGGKILFQLEQNNPGTEVYFLTNMIKLIGRVSLTASKEFKQAMLTKYNILIHCLCLLNRVLILMFNRNTDRLREVCQHNIILPYVTNLIADITYSILSMYSQIISAKDKFMKTEYYLIKGRNQFLEELNLPMGKNKLPSMHLQWQHGGYLPQFKYKFMNAVSTFKIGVTNTEQPTPGKCIMNVKI</sequence>
<proteinExistence type="predicted"/>
<organism evidence="1 2">
    <name type="scientific">Meganyctiphanes norvegica</name>
    <name type="common">Northern krill</name>
    <name type="synonym">Thysanopoda norvegica</name>
    <dbReference type="NCBI Taxonomy" id="48144"/>
    <lineage>
        <taxon>Eukaryota</taxon>
        <taxon>Metazoa</taxon>
        <taxon>Ecdysozoa</taxon>
        <taxon>Arthropoda</taxon>
        <taxon>Crustacea</taxon>
        <taxon>Multicrustacea</taxon>
        <taxon>Malacostraca</taxon>
        <taxon>Eumalacostraca</taxon>
        <taxon>Eucarida</taxon>
        <taxon>Euphausiacea</taxon>
        <taxon>Euphausiidae</taxon>
        <taxon>Meganyctiphanes</taxon>
    </lineage>
</organism>
<keyword evidence="2" id="KW-1185">Reference proteome</keyword>
<comment type="caution">
    <text evidence="1">The sequence shown here is derived from an EMBL/GenBank/DDBJ whole genome shotgun (WGS) entry which is preliminary data.</text>
</comment>
<protein>
    <submittedName>
        <fullName evidence="1">Uncharacterized protein</fullName>
    </submittedName>
</protein>
<name>A0AAV2QWE7_MEGNR</name>